<dbReference type="AlphaFoldDB" id="A0AA41ZHK1"/>
<dbReference type="InterPro" id="IPR015943">
    <property type="entry name" value="WD40/YVTN_repeat-like_dom_sf"/>
</dbReference>
<organism evidence="2 3">
    <name type="scientific">Larsenimonas rhizosphaerae</name>
    <dbReference type="NCBI Taxonomy" id="2944682"/>
    <lineage>
        <taxon>Bacteria</taxon>
        <taxon>Pseudomonadati</taxon>
        <taxon>Pseudomonadota</taxon>
        <taxon>Gammaproteobacteria</taxon>
        <taxon>Oceanospirillales</taxon>
        <taxon>Halomonadaceae</taxon>
        <taxon>Larsenimonas</taxon>
    </lineage>
</organism>
<comment type="caution">
    <text evidence="2">The sequence shown here is derived from an EMBL/GenBank/DDBJ whole genome shotgun (WGS) entry which is preliminary data.</text>
</comment>
<dbReference type="Pfam" id="PF10282">
    <property type="entry name" value="Lactonase"/>
    <property type="match status" value="1"/>
</dbReference>
<evidence type="ECO:0000256" key="1">
    <source>
        <dbReference type="SAM" id="SignalP"/>
    </source>
</evidence>
<dbReference type="InterPro" id="IPR019405">
    <property type="entry name" value="Lactonase_7-beta_prop"/>
</dbReference>
<dbReference type="SUPFAM" id="SSF51004">
    <property type="entry name" value="C-terminal (heme d1) domain of cytochrome cd1-nitrite reductase"/>
    <property type="match status" value="1"/>
</dbReference>
<dbReference type="Gene3D" id="2.130.10.10">
    <property type="entry name" value="YVTN repeat-like/Quinoprotein amine dehydrogenase"/>
    <property type="match status" value="1"/>
</dbReference>
<dbReference type="PANTHER" id="PTHR47197:SF3">
    <property type="entry name" value="DIHYDRO-HEME D1 DEHYDROGENASE"/>
    <property type="match status" value="1"/>
</dbReference>
<keyword evidence="3" id="KW-1185">Reference proteome</keyword>
<protein>
    <submittedName>
        <fullName evidence="2">YncE family protein</fullName>
    </submittedName>
</protein>
<reference evidence="2" key="1">
    <citation type="submission" date="2022-11" db="EMBL/GenBank/DDBJ databases">
        <title>Larsenimonas rhizosphaerae sp. nov., isolated from a tidal mudflat.</title>
        <authorList>
            <person name="Lee S.D."/>
            <person name="Kim I.S."/>
        </authorList>
    </citation>
    <scope>NUCLEOTIDE SEQUENCE</scope>
    <source>
        <strain evidence="2">GH2-1</strain>
    </source>
</reference>
<accession>A0AA41ZHK1</accession>
<dbReference type="InterPro" id="IPR011048">
    <property type="entry name" value="Haem_d1_sf"/>
</dbReference>
<feature type="signal peptide" evidence="1">
    <location>
        <begin position="1"/>
        <end position="26"/>
    </location>
</feature>
<name>A0AA41ZHK1_9GAMM</name>
<gene>
    <name evidence="2" type="ORF">OQ287_08500</name>
</gene>
<feature type="chain" id="PRO_5041237933" evidence="1">
    <location>
        <begin position="27"/>
        <end position="377"/>
    </location>
</feature>
<evidence type="ECO:0000313" key="2">
    <source>
        <dbReference type="EMBL" id="MCX2524279.1"/>
    </source>
</evidence>
<dbReference type="RefSeq" id="WP_265896167.1">
    <property type="nucleotide sequence ID" value="NZ_JAPIVE010000002.1"/>
</dbReference>
<sequence>MPISTPRALVLGAFVALPLWTLPAAAADQTTSPDTAESRTMPTAGWQVRTDRALGHALYELAYSPSMNAVFVASAGGFDEGARGMVYQLDPTTLDIQKRWALPGKAFGLVLDDASRTLYLGDTLDQSLIRLNLDTGDTDTLQLARPAPEPAEGEEKPFGPNPRQLVLSPDGQTLYISGVGTDSVLWVVDTQRFSLEKTVTGFGEWATGLALDAENDRLFVSTYKDNAVRVVDTAHNTIVDQWPTGGRSPLNLAFDKAAHHLFVTHAKSDAVTVLDTTTGKQIASIDLGGDSLAAALDGPAHRLLVSQRDAKTLSIIDTDDLTLTGQLPLEAAMPNSLALSPNGQHAWLTLKQPIKKVGETYKAEKPDHVMTLTPSNG</sequence>
<proteinExistence type="predicted"/>
<dbReference type="EMBL" id="JAPIVE010000002">
    <property type="protein sequence ID" value="MCX2524279.1"/>
    <property type="molecule type" value="Genomic_DNA"/>
</dbReference>
<dbReference type="InterPro" id="IPR051200">
    <property type="entry name" value="Host-pathogen_enzymatic-act"/>
</dbReference>
<dbReference type="PANTHER" id="PTHR47197">
    <property type="entry name" value="PROTEIN NIRF"/>
    <property type="match status" value="1"/>
</dbReference>
<keyword evidence="1" id="KW-0732">Signal</keyword>
<evidence type="ECO:0000313" key="3">
    <source>
        <dbReference type="Proteomes" id="UP001165678"/>
    </source>
</evidence>
<dbReference type="Proteomes" id="UP001165678">
    <property type="component" value="Unassembled WGS sequence"/>
</dbReference>